<feature type="transmembrane region" description="Helical" evidence="4">
    <location>
        <begin position="323"/>
        <end position="347"/>
    </location>
</feature>
<evidence type="ECO:0000313" key="6">
    <source>
        <dbReference type="EMBL" id="SDP76691.1"/>
    </source>
</evidence>
<dbReference type="GO" id="GO:0016757">
    <property type="term" value="F:glycosyltransferase activity"/>
    <property type="evidence" value="ECO:0007669"/>
    <property type="project" value="UniProtKB-KW"/>
</dbReference>
<dbReference type="OrthoDB" id="396512at2"/>
<dbReference type="EMBL" id="FNJU01000006">
    <property type="protein sequence ID" value="SDP76691.1"/>
    <property type="molecule type" value="Genomic_DNA"/>
</dbReference>
<dbReference type="AlphaFoldDB" id="A0A1H0VEA5"/>
<dbReference type="SUPFAM" id="SSF53448">
    <property type="entry name" value="Nucleotide-diphospho-sugar transferases"/>
    <property type="match status" value="1"/>
</dbReference>
<keyword evidence="7" id="KW-1185">Reference proteome</keyword>
<dbReference type="Gene3D" id="3.90.550.10">
    <property type="entry name" value="Spore Coat Polysaccharide Biosynthesis Protein SpsA, Chain A"/>
    <property type="match status" value="1"/>
</dbReference>
<gene>
    <name evidence="6" type="ORF">SAMN05216565_106225</name>
</gene>
<dbReference type="InterPro" id="IPR029044">
    <property type="entry name" value="Nucleotide-diphossugar_trans"/>
</dbReference>
<comment type="similarity">
    <text evidence="1">Belongs to the glycosyltransferase 2 family.</text>
</comment>
<evidence type="ECO:0000313" key="7">
    <source>
        <dbReference type="Proteomes" id="UP000199159"/>
    </source>
</evidence>
<dbReference type="PANTHER" id="PTHR22916">
    <property type="entry name" value="GLYCOSYLTRANSFERASE"/>
    <property type="match status" value="1"/>
</dbReference>
<reference evidence="7" key="1">
    <citation type="submission" date="2016-10" db="EMBL/GenBank/DDBJ databases">
        <authorList>
            <person name="Varghese N."/>
            <person name="Submissions S."/>
        </authorList>
    </citation>
    <scope>NUCLEOTIDE SEQUENCE [LARGE SCALE GENOMIC DNA]</scope>
    <source>
        <strain evidence="7">IBRC-M10078</strain>
    </source>
</reference>
<dbReference type="Proteomes" id="UP000199159">
    <property type="component" value="Unassembled WGS sequence"/>
</dbReference>
<evidence type="ECO:0000256" key="4">
    <source>
        <dbReference type="SAM" id="Phobius"/>
    </source>
</evidence>
<organism evidence="6 7">
    <name type="scientific">Litchfieldia salsa</name>
    <dbReference type="NCBI Taxonomy" id="930152"/>
    <lineage>
        <taxon>Bacteria</taxon>
        <taxon>Bacillati</taxon>
        <taxon>Bacillota</taxon>
        <taxon>Bacilli</taxon>
        <taxon>Bacillales</taxon>
        <taxon>Bacillaceae</taxon>
        <taxon>Litchfieldia</taxon>
    </lineage>
</organism>
<evidence type="ECO:0000259" key="5">
    <source>
        <dbReference type="Pfam" id="PF00535"/>
    </source>
</evidence>
<keyword evidence="3 6" id="KW-0808">Transferase</keyword>
<dbReference type="Pfam" id="PF00535">
    <property type="entry name" value="Glycos_transf_2"/>
    <property type="match status" value="1"/>
</dbReference>
<name>A0A1H0VEA5_9BACI</name>
<evidence type="ECO:0000256" key="1">
    <source>
        <dbReference type="ARBA" id="ARBA00006739"/>
    </source>
</evidence>
<keyword evidence="2" id="KW-0328">Glycosyltransferase</keyword>
<feature type="domain" description="Glycosyltransferase 2-like" evidence="5">
    <location>
        <begin position="6"/>
        <end position="132"/>
    </location>
</feature>
<proteinExistence type="inferred from homology"/>
<sequence>MRPKISIIVPIYNVEQYLNRCFNSLLSQTLKDIEIIAVNDGSTDSSLKTVEQLAANDNRIVVIDKVNGGVSSARNEGLSKANGEYIGFVDPDDWVDSTMYETLYSIAEREKSDIVMCSYMREFGSHSKEKKFNLPEKTTFHNEEVRDKVLRRLVGPINEEIANPELLDAWGTVWSKLYKTEIIKNNKIQFKDLQEIGSNEDSLFNIEAVYHAKTFTFFNRPFYHYWRANIASETSGYKPDLMKKWFKLYKHIELFLDKHEMKEEYYQALNNRICLNTLGLGLNTISHQNNSSMLHKMRKIREFLNNQRIKGSFKQFDLSVFPFVWRIFYSLAKVRSVIGFYFALIGIEQLRKIVR</sequence>
<dbReference type="STRING" id="930152.SAMN05216565_106225"/>
<keyword evidence="4" id="KW-1133">Transmembrane helix</keyword>
<keyword evidence="4" id="KW-0812">Transmembrane</keyword>
<dbReference type="InterPro" id="IPR001173">
    <property type="entry name" value="Glyco_trans_2-like"/>
</dbReference>
<dbReference type="CDD" id="cd00761">
    <property type="entry name" value="Glyco_tranf_GTA_type"/>
    <property type="match status" value="1"/>
</dbReference>
<accession>A0A1H0VEA5</accession>
<dbReference type="PANTHER" id="PTHR22916:SF51">
    <property type="entry name" value="GLYCOSYLTRANSFERASE EPSH-RELATED"/>
    <property type="match status" value="1"/>
</dbReference>
<keyword evidence="4" id="KW-0472">Membrane</keyword>
<protein>
    <submittedName>
        <fullName evidence="6">Glycosyltransferase EpsH</fullName>
    </submittedName>
</protein>
<dbReference type="RefSeq" id="WP_090855337.1">
    <property type="nucleotide sequence ID" value="NZ_FNJU01000006.1"/>
</dbReference>
<evidence type="ECO:0000256" key="2">
    <source>
        <dbReference type="ARBA" id="ARBA00022676"/>
    </source>
</evidence>
<evidence type="ECO:0000256" key="3">
    <source>
        <dbReference type="ARBA" id="ARBA00022679"/>
    </source>
</evidence>